<proteinExistence type="predicted"/>
<dbReference type="AlphaFoldDB" id="A0A382TZ22"/>
<name>A0A382TZ22_9ZZZZ</name>
<organism evidence="2">
    <name type="scientific">marine metagenome</name>
    <dbReference type="NCBI Taxonomy" id="408172"/>
    <lineage>
        <taxon>unclassified sequences</taxon>
        <taxon>metagenomes</taxon>
        <taxon>ecological metagenomes</taxon>
    </lineage>
</organism>
<sequence length="57" mass="6546">MPKKHLFGERSGHLGEEMVTVFFSWNELDFEPEIKQGSPEDLADSTLGFRDSRGRFS</sequence>
<gene>
    <name evidence="2" type="ORF">METZ01_LOCUS379801</name>
</gene>
<protein>
    <submittedName>
        <fullName evidence="2">Uncharacterized protein</fullName>
    </submittedName>
</protein>
<dbReference type="EMBL" id="UINC01140036">
    <property type="protein sequence ID" value="SVD26947.1"/>
    <property type="molecule type" value="Genomic_DNA"/>
</dbReference>
<evidence type="ECO:0000256" key="1">
    <source>
        <dbReference type="SAM" id="MobiDB-lite"/>
    </source>
</evidence>
<reference evidence="2" key="1">
    <citation type="submission" date="2018-05" db="EMBL/GenBank/DDBJ databases">
        <authorList>
            <person name="Lanie J.A."/>
            <person name="Ng W.-L."/>
            <person name="Kazmierczak K.M."/>
            <person name="Andrzejewski T.M."/>
            <person name="Davidsen T.M."/>
            <person name="Wayne K.J."/>
            <person name="Tettelin H."/>
            <person name="Glass J.I."/>
            <person name="Rusch D."/>
            <person name="Podicherti R."/>
            <person name="Tsui H.-C.T."/>
            <person name="Winkler M.E."/>
        </authorList>
    </citation>
    <scope>NUCLEOTIDE SEQUENCE</scope>
</reference>
<feature type="region of interest" description="Disordered" evidence="1">
    <location>
        <begin position="35"/>
        <end position="57"/>
    </location>
</feature>
<accession>A0A382TZ22</accession>
<evidence type="ECO:0000313" key="2">
    <source>
        <dbReference type="EMBL" id="SVD26947.1"/>
    </source>
</evidence>